<evidence type="ECO:0000313" key="7">
    <source>
        <dbReference type="EMBL" id="AKN22165.1"/>
    </source>
</evidence>
<comment type="subcellular location">
    <subcellularLocation>
        <location evidence="1 5">Cytoplasm</location>
    </subcellularLocation>
</comment>
<dbReference type="InterPro" id="IPR012406">
    <property type="entry name" value="UreE"/>
</dbReference>
<dbReference type="InterPro" id="IPR036118">
    <property type="entry name" value="UreE_N_sf"/>
</dbReference>
<dbReference type="Gene3D" id="3.30.70.790">
    <property type="entry name" value="UreE, C-terminal domain"/>
    <property type="match status" value="1"/>
</dbReference>
<dbReference type="PIRSF" id="PIRSF036402">
    <property type="entry name" value="Ureas_acces_UreE"/>
    <property type="match status" value="1"/>
</dbReference>
<dbReference type="GO" id="GO:0019627">
    <property type="term" value="P:urea metabolic process"/>
    <property type="evidence" value="ECO:0007669"/>
    <property type="project" value="InterPro"/>
</dbReference>
<evidence type="ECO:0000313" key="9">
    <source>
        <dbReference type="Proteomes" id="UP000254519"/>
    </source>
</evidence>
<reference evidence="8 9" key="2">
    <citation type="submission" date="2018-06" db="EMBL/GenBank/DDBJ databases">
        <authorList>
            <consortium name="Pathogen Informatics"/>
            <person name="Doyle S."/>
        </authorList>
    </citation>
    <scope>NUCLEOTIDE SEQUENCE [LARGE SCALE GENOMIC DNA]</scope>
    <source>
        <strain evidence="9">ATCC 11859 / DSM 33 / NCIB 8841 / NCTC 4822</strain>
        <strain evidence="8">NCTC4822</strain>
    </source>
</reference>
<keyword evidence="4 5" id="KW-0143">Chaperone</keyword>
<comment type="similarity">
    <text evidence="5">Belongs to the UreE family.</text>
</comment>
<dbReference type="OrthoDB" id="9810882at2"/>
<sequence length="147" mass="17402">MLITKIVGHIDDYESSDKKVDWLEVEWEDLNKRILRKETENGTDIAIKLENSGTLRYGDVLYESDDTLIAIRTKLEKVYVIKPQTMQEMGKMAFEIGNRHTMCIIEDDEILVRYDKTLEKLIDEVGVSYEQSERRFKEPFKYRGHQH</sequence>
<keyword evidence="2 5" id="KW-0963">Cytoplasm</keyword>
<dbReference type="Proteomes" id="UP000254519">
    <property type="component" value="Unassembled WGS sequence"/>
</dbReference>
<dbReference type="GO" id="GO:0006457">
    <property type="term" value="P:protein folding"/>
    <property type="evidence" value="ECO:0007669"/>
    <property type="project" value="InterPro"/>
</dbReference>
<dbReference type="InterPro" id="IPR007864">
    <property type="entry name" value="UreE_C_dom"/>
</dbReference>
<dbReference type="SUPFAM" id="SSF69737">
    <property type="entry name" value="Urease metallochaperone UreE, C-terminal domain"/>
    <property type="match status" value="1"/>
</dbReference>
<dbReference type="GO" id="GO:0005737">
    <property type="term" value="C:cytoplasm"/>
    <property type="evidence" value="ECO:0007669"/>
    <property type="project" value="UniProtKB-SubCell"/>
</dbReference>
<dbReference type="AlphaFoldDB" id="A0A0H3YGR4"/>
<evidence type="ECO:0000256" key="2">
    <source>
        <dbReference type="ARBA" id="ARBA00022490"/>
    </source>
</evidence>
<dbReference type="GO" id="GO:0051082">
    <property type="term" value="F:unfolded protein binding"/>
    <property type="evidence" value="ECO:0007669"/>
    <property type="project" value="UniProtKB-UniRule"/>
</dbReference>
<keyword evidence="9" id="KW-1185">Reference proteome</keyword>
<evidence type="ECO:0000256" key="3">
    <source>
        <dbReference type="ARBA" id="ARBA00022596"/>
    </source>
</evidence>
<accession>A0A0H3YGR4</accession>
<dbReference type="Gene3D" id="2.60.260.20">
    <property type="entry name" value="Urease metallochaperone UreE, N-terminal domain"/>
    <property type="match status" value="1"/>
</dbReference>
<dbReference type="EMBL" id="UGYZ01000002">
    <property type="protein sequence ID" value="SUJ11608.1"/>
    <property type="molecule type" value="Genomic_DNA"/>
</dbReference>
<protein>
    <recommendedName>
        <fullName evidence="5">Urease accessory protein UreE</fullName>
    </recommendedName>
</protein>
<dbReference type="Pfam" id="PF02814">
    <property type="entry name" value="UreE_N"/>
    <property type="match status" value="1"/>
</dbReference>
<dbReference type="Pfam" id="PF05194">
    <property type="entry name" value="UreE_C"/>
    <property type="match status" value="1"/>
</dbReference>
<proteinExistence type="inferred from homology"/>
<dbReference type="SUPFAM" id="SSF69287">
    <property type="entry name" value="Urease metallochaperone UreE, N-terminal domain"/>
    <property type="match status" value="1"/>
</dbReference>
<reference evidence="7" key="1">
    <citation type="submission" date="2015-04" db="EMBL/GenBank/DDBJ databases">
        <authorList>
            <person name="Mazzei L."/>
            <person name="Musiani F."/>
            <person name="Zambelli B."/>
            <person name="Ciurli S."/>
        </authorList>
    </citation>
    <scope>NUCLEOTIDE SEQUENCE</scope>
    <source>
        <strain evidence="7">DSM33</strain>
    </source>
</reference>
<dbReference type="RefSeq" id="WP_115362088.1">
    <property type="nucleotide sequence ID" value="NZ_CP038012.1"/>
</dbReference>
<evidence type="ECO:0000256" key="5">
    <source>
        <dbReference type="HAMAP-Rule" id="MF_00822"/>
    </source>
</evidence>
<dbReference type="EMBL" id="KR133628">
    <property type="protein sequence ID" value="AKN22165.1"/>
    <property type="molecule type" value="Genomic_DNA"/>
</dbReference>
<feature type="domain" description="UreE urease accessory N-terminal" evidence="6">
    <location>
        <begin position="6"/>
        <end position="69"/>
    </location>
</feature>
<evidence type="ECO:0000259" key="6">
    <source>
        <dbReference type="SMART" id="SM00988"/>
    </source>
</evidence>
<evidence type="ECO:0000256" key="1">
    <source>
        <dbReference type="ARBA" id="ARBA00004496"/>
    </source>
</evidence>
<name>A0A0H3YGR4_SPOPA</name>
<organism evidence="7">
    <name type="scientific">Sporosarcina pasteurii</name>
    <name type="common">Bacillus pasteurii</name>
    <dbReference type="NCBI Taxonomy" id="1474"/>
    <lineage>
        <taxon>Bacteria</taxon>
        <taxon>Bacillati</taxon>
        <taxon>Bacillota</taxon>
        <taxon>Bacilli</taxon>
        <taxon>Bacillales</taxon>
        <taxon>Caryophanaceae</taxon>
        <taxon>Sporosarcina</taxon>
    </lineage>
</organism>
<dbReference type="HAMAP" id="MF_00822">
    <property type="entry name" value="UreE"/>
    <property type="match status" value="1"/>
</dbReference>
<comment type="function">
    <text evidence="5">Involved in urease metallocenter assembly. Binds nickel. Probably functions as a nickel donor during metallocenter assembly.</text>
</comment>
<dbReference type="GO" id="GO:0016151">
    <property type="term" value="F:nickel cation binding"/>
    <property type="evidence" value="ECO:0007669"/>
    <property type="project" value="UniProtKB-UniRule"/>
</dbReference>
<dbReference type="SMART" id="SM00988">
    <property type="entry name" value="UreE_N"/>
    <property type="match status" value="1"/>
</dbReference>
<dbReference type="InterPro" id="IPR004029">
    <property type="entry name" value="UreE_N"/>
</dbReference>
<dbReference type="GO" id="GO:0065003">
    <property type="term" value="P:protein-containing complex assembly"/>
    <property type="evidence" value="ECO:0007669"/>
    <property type="project" value="InterPro"/>
</dbReference>
<evidence type="ECO:0000256" key="4">
    <source>
        <dbReference type="ARBA" id="ARBA00023186"/>
    </source>
</evidence>
<gene>
    <name evidence="5 7" type="primary">ureE</name>
    <name evidence="8" type="ORF">NCTC4822_02162</name>
</gene>
<dbReference type="CDD" id="cd00571">
    <property type="entry name" value="UreE"/>
    <property type="match status" value="1"/>
</dbReference>
<evidence type="ECO:0000313" key="8">
    <source>
        <dbReference type="EMBL" id="SUJ11608.1"/>
    </source>
</evidence>
<dbReference type="SMR" id="A0A0H3YGR4"/>
<keyword evidence="3 5" id="KW-0533">Nickel</keyword>